<sequence length="191" mass="21339">MLRKELRMDDSIQELRQELFSAVVRMRRASTHPPVPVGVTPAEGQAMIAIARLEQQGASVRSGEVAKCSHSTPSAMSQVLKSLEEKGFITRQRSAGDCRGVTVHLTERGWKLETRHRRMHDRRLDEALAYLGQDDAREFVRIVKRLSEFNATHPWTVAEEDIASGFYSEASVDGPEVQPGRTVEQGDVPCA</sequence>
<dbReference type="SUPFAM" id="SSF46785">
    <property type="entry name" value="Winged helix' DNA-binding domain"/>
    <property type="match status" value="1"/>
</dbReference>
<dbReference type="InterPro" id="IPR036388">
    <property type="entry name" value="WH-like_DNA-bd_sf"/>
</dbReference>
<reference evidence="3 4" key="1">
    <citation type="submission" date="2019-01" db="EMBL/GenBank/DDBJ databases">
        <title>Senegalimassilia sp. nov. KGMB04484 isolated human feces.</title>
        <authorList>
            <person name="Han K.-I."/>
            <person name="Kim J.-S."/>
            <person name="Lee K.C."/>
            <person name="Suh M.K."/>
            <person name="Eom M.K."/>
            <person name="Lee J.H."/>
            <person name="Park S.-H."/>
            <person name="Kang S.W."/>
            <person name="Park J.-E."/>
            <person name="Oh B.S."/>
            <person name="Yu S.Y."/>
            <person name="Choi S.-H."/>
            <person name="Lee D.H."/>
            <person name="Yoon H."/>
            <person name="Kim B.-Y."/>
            <person name="Lee J.H."/>
            <person name="Lee J.-S."/>
        </authorList>
    </citation>
    <scope>NUCLEOTIDE SEQUENCE [LARGE SCALE GENOMIC DNA]</scope>
    <source>
        <strain evidence="3 4">KGMB04484</strain>
    </source>
</reference>
<feature type="domain" description="HTH marR-type" evidence="2">
    <location>
        <begin position="16"/>
        <end position="148"/>
    </location>
</feature>
<evidence type="ECO:0000313" key="4">
    <source>
        <dbReference type="Proteomes" id="UP000293345"/>
    </source>
</evidence>
<dbReference type="AlphaFoldDB" id="A0A4Q2K3L7"/>
<dbReference type="Pfam" id="PF12802">
    <property type="entry name" value="MarR_2"/>
    <property type="match status" value="1"/>
</dbReference>
<dbReference type="PANTHER" id="PTHR33164">
    <property type="entry name" value="TRANSCRIPTIONAL REGULATOR, MARR FAMILY"/>
    <property type="match status" value="1"/>
</dbReference>
<accession>A0A4Q2K3L7</accession>
<evidence type="ECO:0000259" key="2">
    <source>
        <dbReference type="PROSITE" id="PS50995"/>
    </source>
</evidence>
<dbReference type="GO" id="GO:0003700">
    <property type="term" value="F:DNA-binding transcription factor activity"/>
    <property type="evidence" value="ECO:0007669"/>
    <property type="project" value="InterPro"/>
</dbReference>
<evidence type="ECO:0000256" key="1">
    <source>
        <dbReference type="SAM" id="MobiDB-lite"/>
    </source>
</evidence>
<name>A0A4Q2K3L7_9ACTN</name>
<dbReference type="GO" id="GO:0006950">
    <property type="term" value="P:response to stress"/>
    <property type="evidence" value="ECO:0007669"/>
    <property type="project" value="TreeGrafter"/>
</dbReference>
<organism evidence="3 4">
    <name type="scientific">Senegalimassilia faecalis</name>
    <dbReference type="NCBI Taxonomy" id="2509433"/>
    <lineage>
        <taxon>Bacteria</taxon>
        <taxon>Bacillati</taxon>
        <taxon>Actinomycetota</taxon>
        <taxon>Coriobacteriia</taxon>
        <taxon>Coriobacteriales</taxon>
        <taxon>Coriobacteriaceae</taxon>
        <taxon>Senegalimassilia</taxon>
    </lineage>
</organism>
<dbReference type="InterPro" id="IPR036390">
    <property type="entry name" value="WH_DNA-bd_sf"/>
</dbReference>
<dbReference type="InterPro" id="IPR039422">
    <property type="entry name" value="MarR/SlyA-like"/>
</dbReference>
<dbReference type="PRINTS" id="PR00598">
    <property type="entry name" value="HTHMARR"/>
</dbReference>
<dbReference type="Proteomes" id="UP000293345">
    <property type="component" value="Unassembled WGS sequence"/>
</dbReference>
<proteinExistence type="predicted"/>
<gene>
    <name evidence="3" type="ORF">ET524_06695</name>
</gene>
<comment type="caution">
    <text evidence="3">The sequence shown here is derived from an EMBL/GenBank/DDBJ whole genome shotgun (WGS) entry which is preliminary data.</text>
</comment>
<evidence type="ECO:0000313" key="3">
    <source>
        <dbReference type="EMBL" id="RXZ54194.1"/>
    </source>
</evidence>
<feature type="region of interest" description="Disordered" evidence="1">
    <location>
        <begin position="171"/>
        <end position="191"/>
    </location>
</feature>
<keyword evidence="4" id="KW-1185">Reference proteome</keyword>
<dbReference type="EMBL" id="SDPW01000001">
    <property type="protein sequence ID" value="RXZ54194.1"/>
    <property type="molecule type" value="Genomic_DNA"/>
</dbReference>
<protein>
    <submittedName>
        <fullName evidence="3">MarR family transcriptional regulator</fullName>
    </submittedName>
</protein>
<dbReference type="PROSITE" id="PS50995">
    <property type="entry name" value="HTH_MARR_2"/>
    <property type="match status" value="1"/>
</dbReference>
<dbReference type="Gene3D" id="1.10.10.10">
    <property type="entry name" value="Winged helix-like DNA-binding domain superfamily/Winged helix DNA-binding domain"/>
    <property type="match status" value="1"/>
</dbReference>
<dbReference type="InterPro" id="IPR000835">
    <property type="entry name" value="HTH_MarR-typ"/>
</dbReference>
<dbReference type="PANTHER" id="PTHR33164:SF43">
    <property type="entry name" value="HTH-TYPE TRANSCRIPTIONAL REPRESSOR YETL"/>
    <property type="match status" value="1"/>
</dbReference>
<dbReference type="SMART" id="SM00347">
    <property type="entry name" value="HTH_MARR"/>
    <property type="match status" value="1"/>
</dbReference>